<dbReference type="STRING" id="45658.VSVS12_03114"/>
<dbReference type="EMBL" id="CP016415">
    <property type="protein sequence ID" value="ANU39112.1"/>
    <property type="molecule type" value="Genomic_DNA"/>
</dbReference>
<keyword evidence="3" id="KW-0238">DNA-binding</keyword>
<dbReference type="Pfam" id="PF03466">
    <property type="entry name" value="LysR_substrate"/>
    <property type="match status" value="1"/>
</dbReference>
<gene>
    <name evidence="6" type="ORF">VSVS05_04076</name>
</gene>
<evidence type="ECO:0000256" key="2">
    <source>
        <dbReference type="ARBA" id="ARBA00023015"/>
    </source>
</evidence>
<feature type="domain" description="HTH lysR-type" evidence="5">
    <location>
        <begin position="1"/>
        <end position="59"/>
    </location>
</feature>
<dbReference type="Proteomes" id="UP000092528">
    <property type="component" value="Chromosome 2"/>
</dbReference>
<dbReference type="SUPFAM" id="SSF53850">
    <property type="entry name" value="Periplasmic binding protein-like II"/>
    <property type="match status" value="1"/>
</dbReference>
<dbReference type="InterPro" id="IPR036388">
    <property type="entry name" value="WH-like_DNA-bd_sf"/>
</dbReference>
<keyword evidence="7" id="KW-1185">Reference proteome</keyword>
<dbReference type="RefSeq" id="WP_065546681.1">
    <property type="nucleotide sequence ID" value="NZ_CP016415.1"/>
</dbReference>
<evidence type="ECO:0000313" key="7">
    <source>
        <dbReference type="Proteomes" id="UP000092528"/>
    </source>
</evidence>
<dbReference type="PROSITE" id="PS50931">
    <property type="entry name" value="HTH_LYSR"/>
    <property type="match status" value="1"/>
</dbReference>
<dbReference type="FunFam" id="1.10.10.10:FF:000001">
    <property type="entry name" value="LysR family transcriptional regulator"/>
    <property type="match status" value="1"/>
</dbReference>
<evidence type="ECO:0000256" key="1">
    <source>
        <dbReference type="ARBA" id="ARBA00009437"/>
    </source>
</evidence>
<dbReference type="InterPro" id="IPR036390">
    <property type="entry name" value="WH_DNA-bd_sf"/>
</dbReference>
<dbReference type="AlphaFoldDB" id="A0A1C7FGQ8"/>
<dbReference type="GeneID" id="96874282"/>
<dbReference type="InterPro" id="IPR005119">
    <property type="entry name" value="LysR_subst-bd"/>
</dbReference>
<comment type="similarity">
    <text evidence="1">Belongs to the LysR transcriptional regulatory family.</text>
</comment>
<organism evidence="6 7">
    <name type="scientific">Vibrio scophthalmi</name>
    <dbReference type="NCBI Taxonomy" id="45658"/>
    <lineage>
        <taxon>Bacteria</taxon>
        <taxon>Pseudomonadati</taxon>
        <taxon>Pseudomonadota</taxon>
        <taxon>Gammaproteobacteria</taxon>
        <taxon>Vibrionales</taxon>
        <taxon>Vibrionaceae</taxon>
        <taxon>Vibrio</taxon>
    </lineage>
</organism>
<accession>A0A1C7FGQ8</accession>
<dbReference type="PATRIC" id="fig|45658.7.peg.4046"/>
<dbReference type="PANTHER" id="PTHR30126">
    <property type="entry name" value="HTH-TYPE TRANSCRIPTIONAL REGULATOR"/>
    <property type="match status" value="1"/>
</dbReference>
<evidence type="ECO:0000313" key="6">
    <source>
        <dbReference type="EMBL" id="ANU39112.1"/>
    </source>
</evidence>
<reference evidence="6 7" key="1">
    <citation type="submission" date="2016-07" db="EMBL/GenBank/DDBJ databases">
        <title>Genome sequencing of Vibrio scophthalmi strain VS-05, an isolated from Paralichthys olivaceus.</title>
        <authorList>
            <person name="Han H.-J."/>
        </authorList>
    </citation>
    <scope>NUCLEOTIDE SEQUENCE [LARGE SCALE GENOMIC DNA]</scope>
    <source>
        <strain evidence="6 7">VS-05</strain>
    </source>
</reference>
<evidence type="ECO:0000256" key="4">
    <source>
        <dbReference type="ARBA" id="ARBA00023163"/>
    </source>
</evidence>
<dbReference type="GO" id="GO:0003700">
    <property type="term" value="F:DNA-binding transcription factor activity"/>
    <property type="evidence" value="ECO:0007669"/>
    <property type="project" value="InterPro"/>
</dbReference>
<sequence>MYSFEQLKIFVTVCECGSFSAAARKLKRAQSGVSQSVANLELAINQDLFTRDKNIPKLTATGHALLPIAKSILSQQQYFDQKVESLDKSIENELFIAIDECLVTDELLAILTQLAEQFPITNFDLTISATFDVEEAVRSNKAHVGIIFADGELREDMDFFTLGQMRFLTVASPEHALANLTRVRDSDLKAHRQIVHRSASQKELWFSYGISSNFWYANTHQMLAKLACQGIGWAVIPELIATPLVEQGKLLALPVTHEKDGWLTTAGCLVSRSHSSGPVLESFIAALQATKLAVTR</sequence>
<dbReference type="PRINTS" id="PR00039">
    <property type="entry name" value="HTHLYSR"/>
</dbReference>
<proteinExistence type="inferred from homology"/>
<dbReference type="InterPro" id="IPR000847">
    <property type="entry name" value="LysR_HTH_N"/>
</dbReference>
<dbReference type="Gene3D" id="1.10.10.10">
    <property type="entry name" value="Winged helix-like DNA-binding domain superfamily/Winged helix DNA-binding domain"/>
    <property type="match status" value="1"/>
</dbReference>
<dbReference type="CDD" id="cd05466">
    <property type="entry name" value="PBP2_LTTR_substrate"/>
    <property type="match status" value="1"/>
</dbReference>
<dbReference type="Pfam" id="PF00126">
    <property type="entry name" value="HTH_1"/>
    <property type="match status" value="1"/>
</dbReference>
<evidence type="ECO:0000256" key="3">
    <source>
        <dbReference type="ARBA" id="ARBA00023125"/>
    </source>
</evidence>
<dbReference type="GO" id="GO:0000976">
    <property type="term" value="F:transcription cis-regulatory region binding"/>
    <property type="evidence" value="ECO:0007669"/>
    <property type="project" value="TreeGrafter"/>
</dbReference>
<keyword evidence="4" id="KW-0804">Transcription</keyword>
<protein>
    <submittedName>
        <fullName evidence="6">Putative RuBisCO transcriptional regulator</fullName>
    </submittedName>
</protein>
<dbReference type="SUPFAM" id="SSF46785">
    <property type="entry name" value="Winged helix' DNA-binding domain"/>
    <property type="match status" value="1"/>
</dbReference>
<dbReference type="Gene3D" id="3.40.190.290">
    <property type="match status" value="1"/>
</dbReference>
<evidence type="ECO:0000259" key="5">
    <source>
        <dbReference type="PROSITE" id="PS50931"/>
    </source>
</evidence>
<name>A0A1C7FGQ8_9VIBR</name>
<keyword evidence="2" id="KW-0805">Transcription regulation</keyword>
<dbReference type="PANTHER" id="PTHR30126:SF91">
    <property type="entry name" value="LYSR FAMILY TRANSCRIPTIONAL REGULATOR"/>
    <property type="match status" value="1"/>
</dbReference>